<keyword evidence="1 6" id="KW-0479">Metal-binding</keyword>
<dbReference type="GO" id="GO:0016226">
    <property type="term" value="P:iron-sulfur cluster assembly"/>
    <property type="evidence" value="ECO:0007669"/>
    <property type="project" value="InterPro"/>
</dbReference>
<feature type="domain" description="MIP18 family-like" evidence="7">
    <location>
        <begin position="9"/>
        <end position="80"/>
    </location>
</feature>
<dbReference type="Gene3D" id="3.40.50.300">
    <property type="entry name" value="P-loop containing nucleotide triphosphate hydrolases"/>
    <property type="match status" value="1"/>
</dbReference>
<dbReference type="PANTHER" id="PTHR42961">
    <property type="entry name" value="IRON-SULFUR PROTEIN NUBPL"/>
    <property type="match status" value="1"/>
</dbReference>
<dbReference type="PANTHER" id="PTHR42961:SF2">
    <property type="entry name" value="IRON-SULFUR PROTEIN NUBPL"/>
    <property type="match status" value="1"/>
</dbReference>
<evidence type="ECO:0000313" key="8">
    <source>
        <dbReference type="EMBL" id="PFG74695.1"/>
    </source>
</evidence>
<organism evidence="8 9">
    <name type="scientific">Tepidiforma thermophila (strain KCTC 52669 / CGMCC 1.13589 / G233)</name>
    <dbReference type="NCBI Taxonomy" id="2761530"/>
    <lineage>
        <taxon>Bacteria</taxon>
        <taxon>Bacillati</taxon>
        <taxon>Chloroflexota</taxon>
        <taxon>Tepidiformia</taxon>
        <taxon>Tepidiformales</taxon>
        <taxon>Tepidiformaceae</taxon>
        <taxon>Tepidiforma</taxon>
    </lineage>
</organism>
<keyword evidence="6" id="KW-0378">Hydrolase</keyword>
<name>A0A2A9HI61_TEPT2</name>
<accession>A0A2A9HI61</accession>
<dbReference type="AlphaFoldDB" id="A0A2A9HI61"/>
<comment type="function">
    <text evidence="6">Binds and transfers iron-sulfur (Fe-S) clusters to target apoproteins. Can hydrolyze ATP.</text>
</comment>
<dbReference type="Pfam" id="PF10609">
    <property type="entry name" value="ParA"/>
    <property type="match status" value="1"/>
</dbReference>
<evidence type="ECO:0000256" key="5">
    <source>
        <dbReference type="ARBA" id="ARBA00023014"/>
    </source>
</evidence>
<dbReference type="EMBL" id="PDJQ01000001">
    <property type="protein sequence ID" value="PFG74695.1"/>
    <property type="molecule type" value="Genomic_DNA"/>
</dbReference>
<dbReference type="InterPro" id="IPR027417">
    <property type="entry name" value="P-loop_NTPase"/>
</dbReference>
<proteinExistence type="inferred from homology"/>
<keyword evidence="5 6" id="KW-0411">Iron-sulfur</keyword>
<evidence type="ECO:0000259" key="7">
    <source>
        <dbReference type="Pfam" id="PF01883"/>
    </source>
</evidence>
<dbReference type="GO" id="GO:0046872">
    <property type="term" value="F:metal ion binding"/>
    <property type="evidence" value="ECO:0007669"/>
    <property type="project" value="UniProtKB-KW"/>
</dbReference>
<protein>
    <recommendedName>
        <fullName evidence="6">Iron-sulfur cluster carrier protein</fullName>
    </recommendedName>
</protein>
<comment type="caution">
    <text evidence="6">Lacks conserved residue(s) required for the propagation of feature annotation.</text>
</comment>
<dbReference type="GO" id="GO:0140663">
    <property type="term" value="F:ATP-dependent FeS chaperone activity"/>
    <property type="evidence" value="ECO:0007669"/>
    <property type="project" value="InterPro"/>
</dbReference>
<keyword evidence="2 6" id="KW-0547">Nucleotide-binding</keyword>
<dbReference type="Proteomes" id="UP000223071">
    <property type="component" value="Unassembled WGS sequence"/>
</dbReference>
<comment type="similarity">
    <text evidence="6">Belongs to the Mrp/NBP35 ATP-binding proteins family.</text>
</comment>
<evidence type="ECO:0000256" key="4">
    <source>
        <dbReference type="ARBA" id="ARBA00023004"/>
    </source>
</evidence>
<dbReference type="GO" id="GO:0005524">
    <property type="term" value="F:ATP binding"/>
    <property type="evidence" value="ECO:0007669"/>
    <property type="project" value="UniProtKB-UniRule"/>
</dbReference>
<evidence type="ECO:0000256" key="3">
    <source>
        <dbReference type="ARBA" id="ARBA00022840"/>
    </source>
</evidence>
<evidence type="ECO:0000313" key="9">
    <source>
        <dbReference type="Proteomes" id="UP000223071"/>
    </source>
</evidence>
<dbReference type="GO" id="GO:0051539">
    <property type="term" value="F:4 iron, 4 sulfur cluster binding"/>
    <property type="evidence" value="ECO:0007669"/>
    <property type="project" value="TreeGrafter"/>
</dbReference>
<keyword evidence="4 6" id="KW-0408">Iron</keyword>
<keyword evidence="3 6" id="KW-0067">ATP-binding</keyword>
<reference evidence="8 9" key="1">
    <citation type="submission" date="2017-09" db="EMBL/GenBank/DDBJ databases">
        <title>Sequencing the genomes of two abundant thermophiles in Great Basin hot springs: Thermocrinis jamiesonii and novel Chloroflexi Thermoflexus hugenholtzii.</title>
        <authorList>
            <person name="Hedlund B."/>
        </authorList>
    </citation>
    <scope>NUCLEOTIDE SEQUENCE [LARGE SCALE GENOMIC DNA]</scope>
    <source>
        <strain evidence="8 9">G233</strain>
    </source>
</reference>
<dbReference type="HAMAP" id="MF_02040">
    <property type="entry name" value="Mrp_NBP35"/>
    <property type="match status" value="1"/>
</dbReference>
<dbReference type="SUPFAM" id="SSF117916">
    <property type="entry name" value="Fe-S cluster assembly (FSCA) domain-like"/>
    <property type="match status" value="1"/>
</dbReference>
<dbReference type="GO" id="GO:0016887">
    <property type="term" value="F:ATP hydrolysis activity"/>
    <property type="evidence" value="ECO:0007669"/>
    <property type="project" value="UniProtKB-UniRule"/>
</dbReference>
<dbReference type="RefSeq" id="WP_098504063.1">
    <property type="nucleotide sequence ID" value="NZ_PDJQ01000001.1"/>
</dbReference>
<gene>
    <name evidence="8" type="ORF">A9A59_1932</name>
</gene>
<evidence type="ECO:0000256" key="6">
    <source>
        <dbReference type="HAMAP-Rule" id="MF_02040"/>
    </source>
</evidence>
<dbReference type="InterPro" id="IPR044304">
    <property type="entry name" value="NUBPL-like"/>
</dbReference>
<dbReference type="SUPFAM" id="SSF52540">
    <property type="entry name" value="P-loop containing nucleoside triphosphate hydrolases"/>
    <property type="match status" value="1"/>
</dbReference>
<evidence type="ECO:0000256" key="2">
    <source>
        <dbReference type="ARBA" id="ARBA00022741"/>
    </source>
</evidence>
<dbReference type="InterPro" id="IPR002744">
    <property type="entry name" value="MIP18-like"/>
</dbReference>
<keyword evidence="9" id="KW-1185">Reference proteome</keyword>
<dbReference type="Gene3D" id="3.30.300.130">
    <property type="entry name" value="Fe-S cluster assembly (FSCA)"/>
    <property type="match status" value="1"/>
</dbReference>
<dbReference type="CDD" id="cd02037">
    <property type="entry name" value="Mrp_NBP35"/>
    <property type="match status" value="1"/>
</dbReference>
<dbReference type="InterPro" id="IPR034904">
    <property type="entry name" value="FSCA_dom_sf"/>
</dbReference>
<evidence type="ECO:0000256" key="1">
    <source>
        <dbReference type="ARBA" id="ARBA00022723"/>
    </source>
</evidence>
<dbReference type="InterPro" id="IPR019591">
    <property type="entry name" value="Mrp/NBP35_ATP-bd"/>
</dbReference>
<comment type="subunit">
    <text evidence="6">Homodimer.</text>
</comment>
<comment type="caution">
    <text evidence="8">The sequence shown here is derived from an EMBL/GenBank/DDBJ whole genome shotgun (WGS) entry which is preliminary data.</text>
</comment>
<sequence length="355" mass="36962">MSSAATIDRDAVVAALESVNDPELHASIVRLGMVKDLAIEGGRVSLTVELTTPACPLRETIEQDVRSALASVPGVEDVVISWGAQVRASNPREGQKPIPGVRNIIAVASNKGGVGKSTVASNIAVALAKAGASVGLIDADITGPNLPTMFGLPAGLQAGSNEGLKPVERYGVRVVSIGFLLPRGTPVVWRGPMIGSAVRQLLHDVPWGDTDYLIIDLPPGTSDASMSMAQDAPITGVIIVSSPQAVSVEDAMKAVAMFEKLGVPVFGMVENLSYFVAPDTGKRYDIFGHGGAREAAEELGIDFLGEIPIEPGVRDGADRGVPVVYGAPESESARAFDRIARNVAARISVLQRMGG</sequence>
<dbReference type="FunFam" id="3.40.50.300:FF:001119">
    <property type="entry name" value="Iron-sulfur cluster carrier protein"/>
    <property type="match status" value="1"/>
</dbReference>
<dbReference type="Pfam" id="PF01883">
    <property type="entry name" value="FeS_assembly_P"/>
    <property type="match status" value="1"/>
</dbReference>
<dbReference type="InterPro" id="IPR033756">
    <property type="entry name" value="YlxH/NBP35"/>
</dbReference>